<dbReference type="RefSeq" id="WP_014846699.1">
    <property type="nucleotide sequence ID" value="NZ_CAURRE010000016.1"/>
</dbReference>
<evidence type="ECO:0000256" key="7">
    <source>
        <dbReference type="ARBA" id="ARBA00023239"/>
    </source>
</evidence>
<keyword evidence="5 9" id="KW-0822">Tryptophan biosynthesis</keyword>
<evidence type="ECO:0000256" key="3">
    <source>
        <dbReference type="ARBA" id="ARBA00011270"/>
    </source>
</evidence>
<keyword evidence="6 9" id="KW-0057">Aromatic amino acid biosynthesis</keyword>
<dbReference type="SUPFAM" id="SSF51366">
    <property type="entry name" value="Ribulose-phoshate binding barrel"/>
    <property type="match status" value="1"/>
</dbReference>
<comment type="catalytic activity">
    <reaction evidence="8 9">
        <text>(1S,2R)-1-C-(indol-3-yl)glycerol 3-phosphate + L-serine = D-glyceraldehyde 3-phosphate + L-tryptophan + H2O</text>
        <dbReference type="Rhea" id="RHEA:10532"/>
        <dbReference type="ChEBI" id="CHEBI:15377"/>
        <dbReference type="ChEBI" id="CHEBI:33384"/>
        <dbReference type="ChEBI" id="CHEBI:57912"/>
        <dbReference type="ChEBI" id="CHEBI:58866"/>
        <dbReference type="ChEBI" id="CHEBI:59776"/>
        <dbReference type="EC" id="4.2.1.20"/>
    </reaction>
</comment>
<evidence type="ECO:0000313" key="13">
    <source>
        <dbReference type="Proteomes" id="UP000273044"/>
    </source>
</evidence>
<name>A0A3N4CUM2_9ACTN</name>
<evidence type="ECO:0000256" key="4">
    <source>
        <dbReference type="ARBA" id="ARBA00022605"/>
    </source>
</evidence>
<dbReference type="OrthoDB" id="9804578at2"/>
<protein>
    <recommendedName>
        <fullName evidence="9">Tryptophan synthase alpha chain</fullName>
        <ecNumber evidence="9">4.2.1.20</ecNumber>
    </recommendedName>
</protein>
<dbReference type="Gene3D" id="3.20.20.70">
    <property type="entry name" value="Aldolase class I"/>
    <property type="match status" value="1"/>
</dbReference>
<dbReference type="InterPro" id="IPR011060">
    <property type="entry name" value="RibuloseP-bd_barrel"/>
</dbReference>
<dbReference type="GO" id="GO:0004834">
    <property type="term" value="F:tryptophan synthase activity"/>
    <property type="evidence" value="ECO:0007669"/>
    <property type="project" value="UniProtKB-UniRule"/>
</dbReference>
<evidence type="ECO:0000256" key="1">
    <source>
        <dbReference type="ARBA" id="ARBA00003365"/>
    </source>
</evidence>
<comment type="pathway">
    <text evidence="2 9">Amino-acid biosynthesis; L-tryptophan biosynthesis; L-tryptophan from chorismate: step 5/5.</text>
</comment>
<feature type="active site" description="Proton acceptor" evidence="9">
    <location>
        <position position="57"/>
    </location>
</feature>
<organism evidence="12 13">
    <name type="scientific">Arachnia propionica</name>
    <dbReference type="NCBI Taxonomy" id="1750"/>
    <lineage>
        <taxon>Bacteria</taxon>
        <taxon>Bacillati</taxon>
        <taxon>Actinomycetota</taxon>
        <taxon>Actinomycetes</taxon>
        <taxon>Propionibacteriales</taxon>
        <taxon>Propionibacteriaceae</taxon>
        <taxon>Arachnia</taxon>
    </lineage>
</organism>
<dbReference type="InterPro" id="IPR002028">
    <property type="entry name" value="Trp_synthase_suA"/>
</dbReference>
<comment type="subunit">
    <text evidence="3 9">Tetramer of two alpha and two beta chains.</text>
</comment>
<reference evidence="12 13" key="1">
    <citation type="submission" date="2018-12" db="EMBL/GenBank/DDBJ databases">
        <authorList>
            <consortium name="Pathogen Informatics"/>
        </authorList>
    </citation>
    <scope>NUCLEOTIDE SEQUENCE [LARGE SCALE GENOMIC DNA]</scope>
    <source>
        <strain evidence="12 13">NCTC12967</strain>
    </source>
</reference>
<dbReference type="UniPathway" id="UPA00035">
    <property type="reaction ID" value="UER00044"/>
</dbReference>
<keyword evidence="7 9" id="KW-0456">Lyase</keyword>
<evidence type="ECO:0000256" key="10">
    <source>
        <dbReference type="RuleBase" id="RU003662"/>
    </source>
</evidence>
<evidence type="ECO:0000256" key="5">
    <source>
        <dbReference type="ARBA" id="ARBA00022822"/>
    </source>
</evidence>
<keyword evidence="13" id="KW-1185">Reference proteome</keyword>
<evidence type="ECO:0000256" key="2">
    <source>
        <dbReference type="ARBA" id="ARBA00004733"/>
    </source>
</evidence>
<gene>
    <name evidence="9 12" type="primary">trpA</name>
    <name evidence="11" type="ORF">J5A53_07450</name>
    <name evidence="12" type="ORF">NCTC12967_01638</name>
</gene>
<dbReference type="NCBIfam" id="TIGR00262">
    <property type="entry name" value="trpA"/>
    <property type="match status" value="1"/>
</dbReference>
<dbReference type="Pfam" id="PF00290">
    <property type="entry name" value="Trp_syntA"/>
    <property type="match status" value="1"/>
</dbReference>
<dbReference type="OMA" id="LVMTYWN"/>
<dbReference type="GeneID" id="64407105"/>
<dbReference type="HAMAP" id="MF_00131">
    <property type="entry name" value="Trp_synth_alpha"/>
    <property type="match status" value="1"/>
</dbReference>
<proteinExistence type="inferred from homology"/>
<comment type="similarity">
    <text evidence="9 10">Belongs to the TrpA family.</text>
</comment>
<dbReference type="EMBL" id="LR134406">
    <property type="protein sequence ID" value="VEH70343.1"/>
    <property type="molecule type" value="Genomic_DNA"/>
</dbReference>
<evidence type="ECO:0000256" key="8">
    <source>
        <dbReference type="ARBA" id="ARBA00049047"/>
    </source>
</evidence>
<dbReference type="Proteomes" id="UP000677180">
    <property type="component" value="Chromosome"/>
</dbReference>
<comment type="function">
    <text evidence="1 9">The alpha subunit is responsible for the aldol cleavage of indoleglycerol phosphate to indole and glyceraldehyde 3-phosphate.</text>
</comment>
<evidence type="ECO:0000313" key="11">
    <source>
        <dbReference type="EMBL" id="QUC12485.1"/>
    </source>
</evidence>
<dbReference type="PANTHER" id="PTHR43406">
    <property type="entry name" value="TRYPTOPHAN SYNTHASE, ALPHA CHAIN"/>
    <property type="match status" value="1"/>
</dbReference>
<sequence length="276" mass="28630">MSNFTDPNRLGISGKVLAACRAQGRAAFVGYLPVGYPDVAKSCEAYRVLCEGADMVEIGMPYSDPFLDGPVIQHATTRALARGVRTRDALTAAETVASCGKTPVVMTYWNLIEQYGPDAFARDLAAAGGAGVITPDLTPDEADEWIAATDAHGLDRIFLIAPSSTPERIAMTMAACRGWVYATSVMGVTGVRRGTSLAAPVIAARAREIDPGLPVGVGMGVGNGDQAAEVGAYADAVIVGSALVRCLASDGADMPGDLEKLGALAAELLEGVRRSR</sequence>
<accession>A0A3N4CUM2</accession>
<dbReference type="Proteomes" id="UP000273044">
    <property type="component" value="Chromosome"/>
</dbReference>
<dbReference type="InterPro" id="IPR013785">
    <property type="entry name" value="Aldolase_TIM"/>
</dbReference>
<dbReference type="FunFam" id="3.20.20.70:FF:000037">
    <property type="entry name" value="Tryptophan synthase alpha chain"/>
    <property type="match status" value="1"/>
</dbReference>
<dbReference type="EC" id="4.2.1.20" evidence="9"/>
<evidence type="ECO:0000256" key="9">
    <source>
        <dbReference type="HAMAP-Rule" id="MF_00131"/>
    </source>
</evidence>
<reference evidence="11" key="2">
    <citation type="submission" date="2021-03" db="EMBL/GenBank/DDBJ databases">
        <title>Human Oral Microbial Genomes.</title>
        <authorList>
            <person name="Johnston C.D."/>
            <person name="Chen T."/>
            <person name="Dewhirst F.E."/>
        </authorList>
    </citation>
    <scope>NUCLEOTIDE SEQUENCE</scope>
    <source>
        <strain evidence="11">F0714</strain>
    </source>
</reference>
<dbReference type="EMBL" id="CP072385">
    <property type="protein sequence ID" value="QUC12485.1"/>
    <property type="molecule type" value="Genomic_DNA"/>
</dbReference>
<keyword evidence="4 9" id="KW-0028">Amino-acid biosynthesis</keyword>
<dbReference type="CDD" id="cd04724">
    <property type="entry name" value="Tryptophan_synthase_alpha"/>
    <property type="match status" value="1"/>
</dbReference>
<dbReference type="AlphaFoldDB" id="A0A3N4CUM2"/>
<feature type="active site" description="Proton acceptor" evidence="9">
    <location>
        <position position="68"/>
    </location>
</feature>
<dbReference type="PANTHER" id="PTHR43406:SF1">
    <property type="entry name" value="TRYPTOPHAN SYNTHASE ALPHA CHAIN, CHLOROPLASTIC"/>
    <property type="match status" value="1"/>
</dbReference>
<evidence type="ECO:0000313" key="12">
    <source>
        <dbReference type="EMBL" id="VEH70343.1"/>
    </source>
</evidence>
<dbReference type="GO" id="GO:0005829">
    <property type="term" value="C:cytosol"/>
    <property type="evidence" value="ECO:0007669"/>
    <property type="project" value="TreeGrafter"/>
</dbReference>
<evidence type="ECO:0000256" key="6">
    <source>
        <dbReference type="ARBA" id="ARBA00023141"/>
    </source>
</evidence>